<dbReference type="EMBL" id="LODT01000022">
    <property type="protein sequence ID" value="KYQ94444.1"/>
    <property type="molecule type" value="Genomic_DNA"/>
</dbReference>
<dbReference type="Pfam" id="PF25544">
    <property type="entry name" value="Ependymin_amoebozoa"/>
    <property type="match status" value="1"/>
</dbReference>
<dbReference type="InterPro" id="IPR040310">
    <property type="entry name" value="DDB_G0292248"/>
</dbReference>
<dbReference type="InParanoid" id="A0A151ZKY2"/>
<dbReference type="Proteomes" id="UP000076078">
    <property type="component" value="Unassembled WGS sequence"/>
</dbReference>
<comment type="caution">
    <text evidence="1">The sequence shown here is derived from an EMBL/GenBank/DDBJ whole genome shotgun (WGS) entry which is preliminary data.</text>
</comment>
<dbReference type="OMA" id="MSACAIV"/>
<sequence length="184" mass="20470">MIEMVSNNVNVGSGTQMSFTENVGIGVDFKHQRMVAHYQIIENGNTIVGDIWAFQSNQTQYLLVNGTCSVLPLSINIPNGFPTNSTKLPKTRIGRFLVDVFSFEDTSLEINNQVLYDMSACAIVSVSIANKNQDGYAIANYFEYNNSVDKTLFDLPVECQSGNVVKLSHQKYLNTLLPNSFKLL</sequence>
<dbReference type="PANTHER" id="PTHR31648">
    <property type="entry name" value="TRANSMEMBRANE PROTEIN-RELATED"/>
    <property type="match status" value="1"/>
</dbReference>
<organism evidence="1 2">
    <name type="scientific">Tieghemostelium lacteum</name>
    <name type="common">Slime mold</name>
    <name type="synonym">Dictyostelium lacteum</name>
    <dbReference type="NCBI Taxonomy" id="361077"/>
    <lineage>
        <taxon>Eukaryota</taxon>
        <taxon>Amoebozoa</taxon>
        <taxon>Evosea</taxon>
        <taxon>Eumycetozoa</taxon>
        <taxon>Dictyostelia</taxon>
        <taxon>Dictyosteliales</taxon>
        <taxon>Raperosteliaceae</taxon>
        <taxon>Tieghemostelium</taxon>
    </lineage>
</organism>
<dbReference type="AlphaFoldDB" id="A0A151ZKY2"/>
<keyword evidence="2" id="KW-1185">Reference proteome</keyword>
<protein>
    <submittedName>
        <fullName evidence="1">Uncharacterized protein</fullName>
    </submittedName>
</protein>
<reference evidence="1 2" key="1">
    <citation type="submission" date="2015-12" db="EMBL/GenBank/DDBJ databases">
        <title>Dictyostelia acquired genes for synthesis and detection of signals that induce cell-type specialization by lateral gene transfer from prokaryotes.</title>
        <authorList>
            <person name="Gloeckner G."/>
            <person name="Schaap P."/>
        </authorList>
    </citation>
    <scope>NUCLEOTIDE SEQUENCE [LARGE SCALE GENOMIC DNA]</scope>
    <source>
        <strain evidence="1 2">TK</strain>
    </source>
</reference>
<evidence type="ECO:0000313" key="1">
    <source>
        <dbReference type="EMBL" id="KYQ94444.1"/>
    </source>
</evidence>
<proteinExistence type="predicted"/>
<name>A0A151ZKY2_TIELA</name>
<evidence type="ECO:0000313" key="2">
    <source>
        <dbReference type="Proteomes" id="UP000076078"/>
    </source>
</evidence>
<gene>
    <name evidence="1" type="ORF">DLAC_04741</name>
</gene>
<accession>A0A151ZKY2</accession>